<name>A0ABY7AS81_9ALTE</name>
<evidence type="ECO:0000256" key="1">
    <source>
        <dbReference type="SAM" id="MobiDB-lite"/>
    </source>
</evidence>
<geneLocation type="plasmid" evidence="3 4">
    <name>pCadTS8_2</name>
</geneLocation>
<feature type="transmembrane region" description="Helical" evidence="2">
    <location>
        <begin position="121"/>
        <end position="144"/>
    </location>
</feature>
<reference evidence="3" key="1">
    <citation type="submission" date="2022-10" db="EMBL/GenBank/DDBJ databases">
        <title>Catenovulum adriacola sp. nov. isolated in the Harbour of Susak.</title>
        <authorList>
            <person name="Schoch T."/>
            <person name="Reich S.J."/>
            <person name="Stoeferle S."/>
            <person name="Flaiz M."/>
            <person name="Kazda M."/>
            <person name="Riedel C.U."/>
            <person name="Duerre P."/>
        </authorList>
    </citation>
    <scope>NUCLEOTIDE SEQUENCE</scope>
    <source>
        <strain evidence="3">TS8</strain>
        <plasmid evidence="3">pCadTS8_2</plasmid>
    </source>
</reference>
<feature type="transmembrane region" description="Helical" evidence="2">
    <location>
        <begin position="53"/>
        <end position="73"/>
    </location>
</feature>
<dbReference type="InterPro" id="IPR047798">
    <property type="entry name" value="BPSS1780-like"/>
</dbReference>
<feature type="transmembrane region" description="Helical" evidence="2">
    <location>
        <begin position="164"/>
        <end position="191"/>
    </location>
</feature>
<keyword evidence="3" id="KW-0614">Plasmid</keyword>
<protein>
    <submittedName>
        <fullName evidence="3">BPSS1780 family membrane protein</fullName>
    </submittedName>
</protein>
<evidence type="ECO:0000313" key="4">
    <source>
        <dbReference type="Proteomes" id="UP001163726"/>
    </source>
</evidence>
<proteinExistence type="predicted"/>
<accession>A0ABY7AS81</accession>
<organism evidence="3 4">
    <name type="scientific">Catenovulum adriaticum</name>
    <dbReference type="NCBI Taxonomy" id="2984846"/>
    <lineage>
        <taxon>Bacteria</taxon>
        <taxon>Pseudomonadati</taxon>
        <taxon>Pseudomonadota</taxon>
        <taxon>Gammaproteobacteria</taxon>
        <taxon>Alteromonadales</taxon>
        <taxon>Alteromonadaceae</taxon>
        <taxon>Catenovulum</taxon>
    </lineage>
</organism>
<dbReference type="RefSeq" id="WP_268076895.1">
    <property type="nucleotide sequence ID" value="NZ_CP109967.1"/>
</dbReference>
<dbReference type="Proteomes" id="UP001163726">
    <property type="component" value="Plasmid pCadTS8_2"/>
</dbReference>
<sequence>MENTETNPYQAPESDLETGTPEQNLQFGEPQKKPTGHGWQWIKSGFDLFKRSPGGWILTMVVGFLIMLAINIIPIVGNIIIMLTTYVWTAGIMYGCSQLEQGSKFKLSYLFAGFKLAPGKLIALSVVLGLFGFVIALACLGTVYIDMLSGNAEQPFAGQNATSILISILIMVALYVPLMMAAWFAPLLVIFHNYSVFSALKSSFFACLKNLMPFLVYGLIGFLLLFVAALPVGLGLLIMFPVLYASMYTAYKDIYLQADTMHL</sequence>
<feature type="transmembrane region" description="Helical" evidence="2">
    <location>
        <begin position="211"/>
        <end position="244"/>
    </location>
</feature>
<dbReference type="NCBIfam" id="NF041043">
    <property type="entry name" value="BPSS1780_fam"/>
    <property type="match status" value="1"/>
</dbReference>
<evidence type="ECO:0000313" key="3">
    <source>
        <dbReference type="EMBL" id="WAJ72180.1"/>
    </source>
</evidence>
<feature type="region of interest" description="Disordered" evidence="1">
    <location>
        <begin position="1"/>
        <end position="36"/>
    </location>
</feature>
<gene>
    <name evidence="3" type="ORF">OLW01_18040</name>
</gene>
<keyword evidence="2" id="KW-0472">Membrane</keyword>
<keyword evidence="4" id="KW-1185">Reference proteome</keyword>
<keyword evidence="2" id="KW-0812">Transmembrane</keyword>
<evidence type="ECO:0000256" key="2">
    <source>
        <dbReference type="SAM" id="Phobius"/>
    </source>
</evidence>
<keyword evidence="2" id="KW-1133">Transmembrane helix</keyword>
<dbReference type="EMBL" id="CP109967">
    <property type="protein sequence ID" value="WAJ72180.1"/>
    <property type="molecule type" value="Genomic_DNA"/>
</dbReference>